<dbReference type="Gene3D" id="2.60.40.60">
    <property type="entry name" value="Cadherins"/>
    <property type="match status" value="1"/>
</dbReference>
<dbReference type="SUPFAM" id="SSF117074">
    <property type="entry name" value="Hypothetical protein PA1324"/>
    <property type="match status" value="5"/>
</dbReference>
<proteinExistence type="inferred from homology"/>
<dbReference type="PANTHER" id="PTHR36108:SF13">
    <property type="entry name" value="COLOSSIN-B-RELATED"/>
    <property type="match status" value="1"/>
</dbReference>
<dbReference type="SUPFAM" id="SSF51126">
    <property type="entry name" value="Pectin lyase-like"/>
    <property type="match status" value="2"/>
</dbReference>
<dbReference type="PROSITE" id="PS50268">
    <property type="entry name" value="CADHERIN_2"/>
    <property type="match status" value="2"/>
</dbReference>
<dbReference type="Gene3D" id="2.60.40.10">
    <property type="entry name" value="Immunoglobulins"/>
    <property type="match status" value="7"/>
</dbReference>
<dbReference type="SUPFAM" id="SSF49313">
    <property type="entry name" value="Cadherin-like"/>
    <property type="match status" value="1"/>
</dbReference>
<feature type="domain" description="Cadherin" evidence="6">
    <location>
        <begin position="3614"/>
        <end position="3718"/>
    </location>
</feature>
<organism evidence="7 8">
    <name type="scientific">Thiothrix litoralis</name>
    <dbReference type="NCBI Taxonomy" id="2891210"/>
    <lineage>
        <taxon>Bacteria</taxon>
        <taxon>Pseudomonadati</taxon>
        <taxon>Pseudomonadota</taxon>
        <taxon>Gammaproteobacteria</taxon>
        <taxon>Thiotrichales</taxon>
        <taxon>Thiotrichaceae</taxon>
        <taxon>Thiothrix</taxon>
    </lineage>
</organism>
<dbReference type="CDD" id="cd11304">
    <property type="entry name" value="Cadherin_repeat"/>
    <property type="match status" value="1"/>
</dbReference>
<evidence type="ECO:0000259" key="6">
    <source>
        <dbReference type="PROSITE" id="PS50268"/>
    </source>
</evidence>
<dbReference type="InterPro" id="IPR033764">
    <property type="entry name" value="Sdr_B"/>
</dbReference>
<dbReference type="InterPro" id="IPR002126">
    <property type="entry name" value="Cadherin-like_dom"/>
</dbReference>
<keyword evidence="4" id="KW-0732">Signal</keyword>
<dbReference type="Pfam" id="PF20009">
    <property type="entry name" value="GEVED"/>
    <property type="match status" value="2"/>
</dbReference>
<dbReference type="InterPro" id="IPR013783">
    <property type="entry name" value="Ig-like_fold"/>
</dbReference>
<evidence type="ECO:0000256" key="3">
    <source>
        <dbReference type="ARBA" id="ARBA00022525"/>
    </source>
</evidence>
<evidence type="ECO:0000256" key="2">
    <source>
        <dbReference type="ARBA" id="ARBA00007257"/>
    </source>
</evidence>
<feature type="domain" description="Cadherin" evidence="6">
    <location>
        <begin position="3482"/>
        <end position="3614"/>
    </location>
</feature>
<gene>
    <name evidence="7" type="ORF">J9253_09885</name>
</gene>
<dbReference type="InterPro" id="IPR011050">
    <property type="entry name" value="Pectin_lyase_fold/virulence"/>
</dbReference>
<evidence type="ECO:0000256" key="4">
    <source>
        <dbReference type="ARBA" id="ARBA00022729"/>
    </source>
</evidence>
<accession>A0ABX7X4Z5</accession>
<keyword evidence="8" id="KW-1185">Reference proteome</keyword>
<dbReference type="Proteomes" id="UP000672039">
    <property type="component" value="Chromosome"/>
</dbReference>
<evidence type="ECO:0000313" key="8">
    <source>
        <dbReference type="Proteomes" id="UP000672039"/>
    </source>
</evidence>
<evidence type="ECO:0000256" key="5">
    <source>
        <dbReference type="SAM" id="MobiDB-lite"/>
    </source>
</evidence>
<dbReference type="InterPro" id="IPR026444">
    <property type="entry name" value="Secre_tail"/>
</dbReference>
<dbReference type="RefSeq" id="WP_210224411.1">
    <property type="nucleotide sequence ID" value="NZ_CP072801.1"/>
</dbReference>
<dbReference type="InterPro" id="IPR015919">
    <property type="entry name" value="Cadherin-like_sf"/>
</dbReference>
<feature type="region of interest" description="Disordered" evidence="5">
    <location>
        <begin position="219"/>
        <end position="245"/>
    </location>
</feature>
<dbReference type="InterPro" id="IPR045474">
    <property type="entry name" value="GEVED"/>
</dbReference>
<reference evidence="7 8" key="1">
    <citation type="submission" date="2021-04" db="EMBL/GenBank/DDBJ databases">
        <title>Genomics, taxonomy and metabolism of representatives of sulfur bacteria of the genus Thiothrix: Thiothrix fructosivorans QT, Thiothrix unzii A1T and three new species, Thiothrix subterranea sp. nov., Thiothrix litoralis sp. nov. and 'Candidatus Thiothrix anitrata' sp. nov.</title>
        <authorList>
            <person name="Ravin N.V."/>
            <person name="Smolyakov D."/>
            <person name="Rudenko T.S."/>
            <person name="Mardanov A.V."/>
            <person name="Beletsky A.V."/>
            <person name="Markov N.D."/>
            <person name="Fomenkov A.I."/>
            <person name="Roberts R.J."/>
            <person name="Karnachuk O.V."/>
            <person name="Novikov A."/>
            <person name="Grabovich M.Y."/>
        </authorList>
    </citation>
    <scope>NUCLEOTIDE SEQUENCE [LARGE SCALE GENOMIC DNA]</scope>
    <source>
        <strain evidence="7 8">AS</strain>
    </source>
</reference>
<name>A0ABX7X4Z5_9GAMM</name>
<protein>
    <submittedName>
        <fullName evidence="7">T9SS type A sorting domain-containing protein</fullName>
    </submittedName>
</protein>
<dbReference type="SMART" id="SM00710">
    <property type="entry name" value="PbH1"/>
    <property type="match status" value="9"/>
</dbReference>
<dbReference type="InterPro" id="IPR006626">
    <property type="entry name" value="PbH1"/>
</dbReference>
<dbReference type="Pfam" id="PF17210">
    <property type="entry name" value="SdrD_B"/>
    <property type="match status" value="6"/>
</dbReference>
<comment type="subcellular location">
    <subcellularLocation>
        <location evidence="1">Secreted</location>
    </subcellularLocation>
</comment>
<dbReference type="EMBL" id="CP072801">
    <property type="protein sequence ID" value="QTR48195.1"/>
    <property type="molecule type" value="Genomic_DNA"/>
</dbReference>
<keyword evidence="3" id="KW-0964">Secreted</keyword>
<comment type="similarity">
    <text evidence="2">Belongs to the serine-aspartate repeat-containing protein (SDr) family.</text>
</comment>
<sequence length="3969" mass="413638">MPESHVANGTVGFALQILLVLLLLIVNSTTQAASCPTGMTVTSYSGNATNVIQDIGVDYETQALGAPSAINTTTSSNNSALVAAGDTLGLDLGIIIPAGSTLNISLARNNSTGRVRIETSLDNSSYTSVGTFGNTSTLGTGTTDILGQINVTIPTGSARYIRFVREAGGVWVDAVSYSQVCATATFGDHGDAPATYGDARHALSTTNIYLGATPPDYENTSENSFNALGDGLEEDSAPHTDSANGPYEAARFPVLKMTDTSYSTPITVTNTSGTAGKLYGWIDFNKNGTFEAGEGTSVSVPTGSNEATINLAWNSIPVDIQLGTTYIRLRLTTDSSITTSTPTGSVSNGEVEDYPIAIYQAIQPDSASLSIVNGAIPMACQQVILTDDFNDIGGFSWGANKPGSQEIRNWVRSGGGTGTYAYIKYLGDTQEHGVYFGNGAVRGIAPDFHNGFTFDANGHLTTPITAIALRDVADDFKLTAEGNQYGPESVKLSRSVPTVVGKKYRLYFKAIPEEGSFSPGIMRVDAPGGSIHFKAPGSSESTQNYAIEFTATSTTSTIAFINYGHVSGDWCNPQSDDWCTTGGTRDGTSPNELIVDDVVLAEALCNTGAISGTVYTDSNGNSSYDSGTESGIGFITVSVYDEKFTPTDTADDTLITTTSTSANGSYSFSGLDSGLTYRIQVETNLPSGATIGTTNPLSGKVVTAGGTLTNQNFGFNPPTSCNTSNGDFGGTVFRDYDGDGTQNLLETGLGGVTVTAYSNTNSAVSTATTANNGVYKLTGLTVGSQYRLEFTNLPSYTEPGIHSATSATSVRFITVSASCDNHFAVQSPAEYCQANPHIAVPTYTYGDSSASKVGSKPGIYTFPYSATGDASNRTSNPTQKTTIGQTGATWGTAYQASTKTLYTAAVMRRFVGFGTLSTGGIYKLDMSNPAAASTGATNYIDVRTLGIPTGDDVRDSTTCNKLATTTSSPSHDIAAWDAVGKVGIGDIDYDDTSRTLWLVNLNDRKLYGIRNISPTTPPVAADVAGGYAINLPAPYTCTSGTFRPWAVKYYRGQVYVGGVCDASSAPVTANLKGYVLKFDPANTAAGFSYVKDIPLGYNHPIDLNNPVGAWKGWISAAEAVAAGAPTNSAQHSPIISNLEFDTDGSIIVGIIDRAAMQNGDNAQNVPSCTNTSTSNPDLTGDILRLCKTDTGYISDSEPGCKTDIPANIKMQDEYYWGDYGIYPNLAGDLREIATGGLALVPGTGEVVSTTYDDSAWLTNEIMWLNNQTGAANDRYYLGTNLMGKAAGMGDIEVLCDPAPTEVGNRVWLDTNKDGIQDAGEAGINNVTVTLACGTDTATATTNTAGEYYFSNKTGGNATFMDAGESCTLKVNGSQTSLSSYTLTTQNADSKTDNNRYTDIRDSDAANNAGTAEISFTVGSAGQNNHGLDFGYQPVAAASGLSGKVWLDSNKDGLQNDGTTSGIEGATVELYNPATSSVLATKTTGADGSYQFTSADGLQAYTNYQIRIATLDANPPLSYWAITSLHSGSDPLLDSDAAVSGSYWTIALSSPTAGNQVAGNNFGFVVTPVSGCLDAGSTGVSNGQRLYKTHGFDFGGQSVVGYCAEMNDADPAAGDNYSVNSQDRLGLTALQREKIARSYAALTDPDIVFTAASAFPVNQGFGQNFGLSSLLHYMGWYYIEYNEDLNAMSAARLDTNSNYTPEQRIVMKALAGKIADRVNGANGETQYPVQDMYWLWNLTSTSRQDIIIPALYAAGSSCTAARTISGKVFEDVNYGGGAGRAFGTAGVNGARVEVYNATGNFLSSTTTAADGTYTLNGLSSGNYYVRVVNDTVKSTRTGSNGTERGIQIYRTDGTTAVTNEVGGRKPVGVDSTANTTSQTLNTTTFTLSGGGQVQSVQPITVAGSAISGANFGFNFDTIVNTNDSGQGSLRQFILNAVLLGSDSTLAQTGRTAAKENAILELSTSDPNYNATHQYWSIAVQSELPTLGDDIILDGSTQPSRTNFAFANRPVIELNGSGTAGTWANGLRLNGATNGSTIKYLAINRFDNAGIKLVNSKNNLIEANYIGTDPTATAKNIGNTGHGVNVISPVGLSVIRGNLIAYNYGDGVTVWNFNGVGVEEAALISSNSIYANLGLGIDLTDNDVTLNDANDADTGPNKLLNFPILSQITSASGNLTLKGCAPAGATVELFEADVSPGGAATVGANKFSKSKDYGEGQTYLASFVEGSAADTDSSNCALPTDADGNNQTGMKAFSVTLPVPAGFVTGDAMTTTATLATSGTSEFSPVMSFTSTAATDYGDAPDSYHTQQSNNGASHTIVANFSLGATVDGETDGQPTAAADGDGADEDGVHFITPLLPGESALIAVGTTQTNVATAYLNGWIDFNHDGDFADANEHIITDQTIASVYTTLALLANIPADAIPGDTYARFRLSSASGTSYDGAATDGEVEDYKVTITAPSRVGDTVWLDTNQNGIQDAGEAGVQGVTVKLYRKSDNRLLGAKLTDSAGNYFFANELAAGTYYLEFTKPAGYQFTLQDAGTDPALNSDADPTTGRTGDITVVAGIPQTQWDAGLIANALVVTQCQAIPFSTTQVDHNFSVPKFDGALGTLTGVQVNAYSGIKQIWALENRSTSAASFKITSTMPASFTLPNASNLALDYSYNSGIFSIPAFDGVSDYVGTSGKSLDAWRYEGSAVSNNYTPTADFVAANAGESVTLPYSSGEGSMSLVGGGGNALFTIRTQASAGVCVNYTYTPPPPPSLGCSVLDNFDSTSVETIDLTSSSQGSVTQTWNANVDTLIGGARTLTFGPAPRGTATNGYGLLDIANNAGTAANMKLCYNANGAGLNVNVSQIENILLNVSEDEHHNPDAATRANIPMTITLSDGFNSASLTQDMVSLAYQQLGTTDGWVNLRFPLANFTNINNLNRTNVQSVCIEVAGKQGHDYAFEKVMLEDTNTCSSVTGKVFEDVNYGGGASRAFSSAASAKGVNGARLELYSNSGKLIESTNSYLDASNGAGTYTFAALTSGDYYVRAVSDTVKSTRSGANGTEVGVMIYRTDGITPTTTEKGGRKPSAIDAAVNDRETTLNTGTFTFSGGTLNNKPAQAIQPITLSSTNPNKVDFGFNFSTVVNTNDSGQGSLRQFLLNANLLGDDSTLAQTGRVAGKENAILELPTTDPNYNTAKGYWSIPLQSALPAITSPLVLDGSLPAGSNNNPTLELKGTTAGAGSNGLTLQTGGSGSTIRKLAINGFSGAAIYLNGSSNNSLQANYLGVTPANAARSNTGAGILLNAASNNLIGGTASGAGNIIANNAGDGIAVTGATSQANAMLGNSIFNNTGLGIDLGDNGVTPNDPGDTDTGPNNLLNFPEVKTSSFGANGTKVITYDFDLDVPAGDYRLEFFASTAKDPSGNGEGQVFLGYKDLNGVVPGSHNIKGTFNANMTVVKGTFISTTLTQKTGATSFGATSEFSGIRDGITTQVCDSLTADTGSDMVIDENNPSTVIKFLEAFDYSTSPATPIIYVISGGADGSLFTIENPTATSTLPCAAIKFISNNVVVTKSASANIETRAIITPGQLPAPGNYELPIDNGKDNTYDFQVTGTTVTGKKYVRDLSVRVMDTNEAPVITSAADTSVTEDTSVDVLTVRAQDPDAGDTLSYSISGGADASQFELAATTGILHFRAVPDYDAPMDTNRDNLYAVEVTVSDQGGLSNSKLFNVTVINNTADDGVLVNVKALLQGAYDNNNTLMSDALNKQGLLPNKQPYATAPFKYTGAETLSTLLQEATGSNAVVDWVLVELRSSPSSVVASRAVMLQRNGNLVDSQTGASTLHFAKVKAGNYYVSVRHRNHLAVISASPVSLDNTVKLVNFAASSTAVKGEESRFISGKLAMMWAGDINASNTLTANGPGNDVTSLLSGVISSMDNVQGNTNHILSGYLATDLNMDGKTLFTGPGNDTSLLVGNIILHPLNTGFAANYIVRGGL</sequence>
<dbReference type="SUPFAM" id="SSF49478">
    <property type="entry name" value="Cna protein B-type domain"/>
    <property type="match status" value="1"/>
</dbReference>
<dbReference type="NCBIfam" id="TIGR04183">
    <property type="entry name" value="Por_Secre_tail"/>
    <property type="match status" value="1"/>
</dbReference>
<evidence type="ECO:0000313" key="7">
    <source>
        <dbReference type="EMBL" id="QTR48195.1"/>
    </source>
</evidence>
<evidence type="ECO:0000256" key="1">
    <source>
        <dbReference type="ARBA" id="ARBA00004613"/>
    </source>
</evidence>
<dbReference type="PANTHER" id="PTHR36108">
    <property type="entry name" value="COLOSSIN-B-RELATED"/>
    <property type="match status" value="1"/>
</dbReference>